<reference evidence="1" key="1">
    <citation type="submission" date="2014-11" db="EMBL/GenBank/DDBJ databases">
        <authorList>
            <person name="Amaro Gonzalez C."/>
        </authorList>
    </citation>
    <scope>NUCLEOTIDE SEQUENCE</scope>
</reference>
<dbReference type="AlphaFoldDB" id="A0A0E9R3P9"/>
<proteinExistence type="predicted"/>
<protein>
    <submittedName>
        <fullName evidence="1">Uncharacterized protein</fullName>
    </submittedName>
</protein>
<dbReference type="EMBL" id="GBXM01085200">
    <property type="protein sequence ID" value="JAH23377.1"/>
    <property type="molecule type" value="Transcribed_RNA"/>
</dbReference>
<accession>A0A0E9R3P9</accession>
<organism evidence="1">
    <name type="scientific">Anguilla anguilla</name>
    <name type="common">European freshwater eel</name>
    <name type="synonym">Muraena anguilla</name>
    <dbReference type="NCBI Taxonomy" id="7936"/>
    <lineage>
        <taxon>Eukaryota</taxon>
        <taxon>Metazoa</taxon>
        <taxon>Chordata</taxon>
        <taxon>Craniata</taxon>
        <taxon>Vertebrata</taxon>
        <taxon>Euteleostomi</taxon>
        <taxon>Actinopterygii</taxon>
        <taxon>Neopterygii</taxon>
        <taxon>Teleostei</taxon>
        <taxon>Anguilliformes</taxon>
        <taxon>Anguillidae</taxon>
        <taxon>Anguilla</taxon>
    </lineage>
</organism>
<sequence length="29" mass="3644">MLLLRYNYSYQSYKSVTVFYTYIYTHTKP</sequence>
<evidence type="ECO:0000313" key="1">
    <source>
        <dbReference type="EMBL" id="JAH23377.1"/>
    </source>
</evidence>
<reference evidence="1" key="2">
    <citation type="journal article" date="2015" name="Fish Shellfish Immunol.">
        <title>Early steps in the European eel (Anguilla anguilla)-Vibrio vulnificus interaction in the gills: Role of the RtxA13 toxin.</title>
        <authorList>
            <person name="Callol A."/>
            <person name="Pajuelo D."/>
            <person name="Ebbesson L."/>
            <person name="Teles M."/>
            <person name="MacKenzie S."/>
            <person name="Amaro C."/>
        </authorList>
    </citation>
    <scope>NUCLEOTIDE SEQUENCE</scope>
</reference>
<name>A0A0E9R3P9_ANGAN</name>